<evidence type="ECO:0000313" key="1">
    <source>
        <dbReference type="EMBL" id="CUP89104.1"/>
    </source>
</evidence>
<proteinExistence type="predicted"/>
<sequence length="280" mass="31325">MIVKEKSNSMKRLKYLIAMPLAVVSMLLFTCNVSAGTYKETSSVVSNDTLPACSADSLRTVLHFGEIPVKESYAESDTVQIVRLDSEKLRLPEGFGWASAQTYQNGNVLIRTKATYENDKGDVLRLSSSVPWTAERLQSFIEEAKKGMLKSLNENYGEKQNKANKAASNASDSFVTSSATTTSRIVIETNDVEDFFDMYGKKEGGIGYNNQLILLDGKEITYQQFMQLAKEDIVETHIILPESTGLEKKFGPKAKNGIWVLVSKKNPNYWDEFKKQLAQE</sequence>
<dbReference type="EMBL" id="CZAP01000015">
    <property type="protein sequence ID" value="CUP89104.1"/>
    <property type="molecule type" value="Genomic_DNA"/>
</dbReference>
<dbReference type="RefSeq" id="WP_016268512.1">
    <property type="nucleotide sequence ID" value="NZ_CAXSXH010000050.1"/>
</dbReference>
<accession>A0A173U9F8</accession>
<evidence type="ECO:0000313" key="2">
    <source>
        <dbReference type="Proteomes" id="UP000095576"/>
    </source>
</evidence>
<protein>
    <submittedName>
        <fullName evidence="1">Uncharacterized protein</fullName>
    </submittedName>
</protein>
<organism evidence="1 2">
    <name type="scientific">Bacteroides thetaiotaomicron</name>
    <dbReference type="NCBI Taxonomy" id="818"/>
    <lineage>
        <taxon>Bacteria</taxon>
        <taxon>Pseudomonadati</taxon>
        <taxon>Bacteroidota</taxon>
        <taxon>Bacteroidia</taxon>
        <taxon>Bacteroidales</taxon>
        <taxon>Bacteroidaceae</taxon>
        <taxon>Bacteroides</taxon>
    </lineage>
</organism>
<dbReference type="AlphaFoldDB" id="A0A173U9F8"/>
<gene>
    <name evidence="1" type="ORF">ERS852511_03548</name>
</gene>
<name>A0A173U9F8_BACT4</name>
<reference evidence="1 2" key="1">
    <citation type="submission" date="2015-09" db="EMBL/GenBank/DDBJ databases">
        <authorList>
            <consortium name="Pathogen Informatics"/>
        </authorList>
    </citation>
    <scope>NUCLEOTIDE SEQUENCE [LARGE SCALE GENOMIC DNA]</scope>
    <source>
        <strain evidence="1 2">2789STDY5834899</strain>
    </source>
</reference>
<dbReference type="Proteomes" id="UP000095576">
    <property type="component" value="Unassembled WGS sequence"/>
</dbReference>